<comment type="cofactor">
    <cofactor evidence="7">
        <name>[4Fe-4S] cluster</name>
        <dbReference type="ChEBI" id="CHEBI:49883"/>
    </cofactor>
    <text evidence="7">Binds 4 [4Fe-4S] clusters per subunit.</text>
</comment>
<evidence type="ECO:0000256" key="3">
    <source>
        <dbReference type="ARBA" id="ARBA00022723"/>
    </source>
</evidence>
<sequence length="304" mass="32899">MGSNRLYGPLDPAPDAGWVHAPPRMGFFTDTSVCIGCKACEVACKEWNHVPDDGFDLLGRSYDNTGGLSANSWRHVAFIEQPGTPPDTAAERPGPQFLGMPQRDLPGRTPDAPRTDFRWLMMSNVCKHCTHAGCLDVCPTGSLFRTEFGTVVVQEDICNGCGYCIPACPYGVIDQRADDGRAWKCTLCYDRIGDGQTPACAKACPTESIQYGELDELRERAARRVTALHDQGVAEARLYGNDPDDGVGGDGAFFLLLDEPEVYGLPPDPVVSTRDLPAMWKQAGVAAAAMVASVLVAFATRRRP</sequence>
<proteinExistence type="predicted"/>
<dbReference type="Gene3D" id="3.30.70.20">
    <property type="match status" value="2"/>
</dbReference>
<feature type="binding site" evidence="7">
    <location>
        <position position="129"/>
    </location>
    <ligand>
        <name>[4Fe-4S] cluster</name>
        <dbReference type="ChEBI" id="CHEBI:49883"/>
        <label>3</label>
    </ligand>
</feature>
<reference evidence="9 10" key="1">
    <citation type="submission" date="2019-02" db="EMBL/GenBank/DDBJ databases">
        <title>Sequencing the genomes of 1000 actinobacteria strains.</title>
        <authorList>
            <person name="Klenk H.-P."/>
        </authorList>
    </citation>
    <scope>NUCLEOTIDE SEQUENCE [LARGE SCALE GENOMIC DNA]</scope>
    <source>
        <strain evidence="9 10">DSM 45162</strain>
    </source>
</reference>
<dbReference type="CDD" id="cd10560">
    <property type="entry name" value="FDH-O_like"/>
    <property type="match status" value="1"/>
</dbReference>
<dbReference type="GO" id="GO:0030313">
    <property type="term" value="C:cell envelope"/>
    <property type="evidence" value="ECO:0007669"/>
    <property type="project" value="UniProtKB-SubCell"/>
</dbReference>
<feature type="binding site" evidence="7">
    <location>
        <position position="34"/>
    </location>
    <ligand>
        <name>[4Fe-4S] cluster</name>
        <dbReference type="ChEBI" id="CHEBI:49883"/>
        <label>1</label>
    </ligand>
</feature>
<dbReference type="GO" id="GO:0051539">
    <property type="term" value="F:4 iron, 4 sulfur cluster binding"/>
    <property type="evidence" value="ECO:0007669"/>
    <property type="project" value="UniProtKB-KW"/>
</dbReference>
<feature type="binding site" evidence="7">
    <location>
        <position position="40"/>
    </location>
    <ligand>
        <name>[4Fe-4S] cluster</name>
        <dbReference type="ChEBI" id="CHEBI:49883"/>
        <label>1</label>
    </ligand>
</feature>
<comment type="subcellular location">
    <subcellularLocation>
        <location evidence="1">Cell envelope</location>
    </subcellularLocation>
</comment>
<dbReference type="InterPro" id="IPR017900">
    <property type="entry name" value="4Fe4S_Fe_S_CS"/>
</dbReference>
<dbReference type="PROSITE" id="PS51379">
    <property type="entry name" value="4FE4S_FER_2"/>
    <property type="match status" value="3"/>
</dbReference>
<dbReference type="OrthoDB" id="9779457at2"/>
<evidence type="ECO:0000256" key="1">
    <source>
        <dbReference type="ARBA" id="ARBA00004196"/>
    </source>
</evidence>
<dbReference type="PROSITE" id="PS00198">
    <property type="entry name" value="4FE4S_FER_1"/>
    <property type="match status" value="1"/>
</dbReference>
<feature type="binding site" evidence="7">
    <location>
        <position position="188"/>
    </location>
    <ligand>
        <name>[4Fe-4S] cluster</name>
        <dbReference type="ChEBI" id="CHEBI:49883"/>
        <label>2</label>
    </ligand>
</feature>
<feature type="binding site" evidence="7">
    <location>
        <position position="204"/>
    </location>
    <ligand>
        <name>[4Fe-4S] cluster</name>
        <dbReference type="ChEBI" id="CHEBI:49883"/>
        <label>1</label>
    </ligand>
</feature>
<comment type="caution">
    <text evidence="9">The sequence shown here is derived from an EMBL/GenBank/DDBJ whole genome shotgun (WGS) entry which is preliminary data.</text>
</comment>
<feature type="binding site" evidence="7">
    <location>
        <position position="44"/>
    </location>
    <ligand>
        <name>[4Fe-4S] cluster</name>
        <dbReference type="ChEBI" id="CHEBI:49883"/>
        <label>2</label>
    </ligand>
</feature>
<feature type="binding site" evidence="7">
    <location>
        <position position="134"/>
    </location>
    <ligand>
        <name>[4Fe-4S] cluster</name>
        <dbReference type="ChEBI" id="CHEBI:49883"/>
        <label>3</label>
    </ligand>
</feature>
<dbReference type="GO" id="GO:0045333">
    <property type="term" value="P:cellular respiration"/>
    <property type="evidence" value="ECO:0007669"/>
    <property type="project" value="InterPro"/>
</dbReference>
<feature type="binding site" evidence="7">
    <location>
        <position position="37"/>
    </location>
    <ligand>
        <name>[4Fe-4S] cluster</name>
        <dbReference type="ChEBI" id="CHEBI:49883"/>
        <label>1</label>
    </ligand>
</feature>
<dbReference type="InterPro" id="IPR017896">
    <property type="entry name" value="4Fe4S_Fe-S-bd"/>
</dbReference>
<protein>
    <submittedName>
        <fullName evidence="9">Formate dehydrogenase iron-sulfur subunit</fullName>
    </submittedName>
</protein>
<feature type="domain" description="4Fe-4S ferredoxin-type" evidence="8">
    <location>
        <begin position="117"/>
        <end position="148"/>
    </location>
</feature>
<feature type="binding site" evidence="7">
    <location>
        <position position="158"/>
    </location>
    <ligand>
        <name>[4Fe-4S] cluster</name>
        <dbReference type="ChEBI" id="CHEBI:49883"/>
        <label>4</label>
    </ligand>
</feature>
<keyword evidence="5 7" id="KW-0408">Iron</keyword>
<accession>A0A4V2G7Y7</accession>
<dbReference type="PANTHER" id="PTHR43545:SF6">
    <property type="entry name" value="FORMATE DEHYDROGENASE, NITRATE-INDUCIBLE, IRON-SULFUR SUBUNIT"/>
    <property type="match status" value="1"/>
</dbReference>
<feature type="binding site" evidence="7">
    <location>
        <position position="138"/>
    </location>
    <ligand>
        <name>[4Fe-4S] cluster</name>
        <dbReference type="ChEBI" id="CHEBI:49883"/>
        <label>4</label>
    </ligand>
</feature>
<gene>
    <name evidence="9" type="ORF">EV385_6357</name>
</gene>
<evidence type="ECO:0000256" key="7">
    <source>
        <dbReference type="PIRSR" id="PIRSR036298-50"/>
    </source>
</evidence>
<dbReference type="InterPro" id="IPR014603">
    <property type="entry name" value="Formate_DH_Fe-S_su"/>
</dbReference>
<keyword evidence="10" id="KW-1185">Reference proteome</keyword>
<keyword evidence="4" id="KW-0677">Repeat</keyword>
<feature type="binding site" evidence="7">
    <location>
        <position position="185"/>
    </location>
    <ligand>
        <name>[4Fe-4S] cluster</name>
        <dbReference type="ChEBI" id="CHEBI:49883"/>
        <label>2</label>
    </ligand>
</feature>
<evidence type="ECO:0000256" key="2">
    <source>
        <dbReference type="ARBA" id="ARBA00022485"/>
    </source>
</evidence>
<dbReference type="AlphaFoldDB" id="A0A4V2G7Y7"/>
<keyword evidence="2 7" id="KW-0004">4Fe-4S</keyword>
<keyword evidence="6 7" id="KW-0411">Iron-sulfur</keyword>
<feature type="binding site" evidence="7">
    <location>
        <position position="161"/>
    </location>
    <ligand>
        <name>[4Fe-4S] cluster</name>
        <dbReference type="ChEBI" id="CHEBI:49883"/>
        <label>4</label>
    </ligand>
</feature>
<dbReference type="Pfam" id="PF13247">
    <property type="entry name" value="Fer4_11"/>
    <property type="match status" value="1"/>
</dbReference>
<dbReference type="InterPro" id="IPR051555">
    <property type="entry name" value="FDH_Electron_Transfer_Unit"/>
</dbReference>
<feature type="binding site" evidence="7">
    <location>
        <position position="126"/>
    </location>
    <ligand>
        <name>[4Fe-4S] cluster</name>
        <dbReference type="ChEBI" id="CHEBI:49883"/>
        <label>3</label>
    </ligand>
</feature>
<evidence type="ECO:0000256" key="4">
    <source>
        <dbReference type="ARBA" id="ARBA00022737"/>
    </source>
</evidence>
<feature type="binding site" evidence="7">
    <location>
        <position position="164"/>
    </location>
    <ligand>
        <name>[4Fe-4S] cluster</name>
        <dbReference type="ChEBI" id="CHEBI:49883"/>
        <label>4</label>
    </ligand>
</feature>
<evidence type="ECO:0000259" key="8">
    <source>
        <dbReference type="PROSITE" id="PS51379"/>
    </source>
</evidence>
<feature type="domain" description="4Fe-4S ferredoxin-type" evidence="8">
    <location>
        <begin position="25"/>
        <end position="54"/>
    </location>
</feature>
<name>A0A4V2G7Y7_9ACTN</name>
<dbReference type="Proteomes" id="UP000292564">
    <property type="component" value="Unassembled WGS sequence"/>
</dbReference>
<feature type="domain" description="4Fe-4S ferredoxin-type" evidence="8">
    <location>
        <begin position="149"/>
        <end position="178"/>
    </location>
</feature>
<feature type="binding site" evidence="7">
    <location>
        <position position="200"/>
    </location>
    <ligand>
        <name>[4Fe-4S] cluster</name>
        <dbReference type="ChEBI" id="CHEBI:49883"/>
        <label>2</label>
    </ligand>
</feature>
<keyword evidence="3 7" id="KW-0479">Metal-binding</keyword>
<dbReference type="EMBL" id="SHKY01000001">
    <property type="protein sequence ID" value="RZU54406.1"/>
    <property type="molecule type" value="Genomic_DNA"/>
</dbReference>
<dbReference type="RefSeq" id="WP_130512764.1">
    <property type="nucleotide sequence ID" value="NZ_SHKY01000001.1"/>
</dbReference>
<feature type="binding site" evidence="7">
    <location>
        <position position="168"/>
    </location>
    <ligand>
        <name>[4Fe-4S] cluster</name>
        <dbReference type="ChEBI" id="CHEBI:49883"/>
        <label>3</label>
    </ligand>
</feature>
<evidence type="ECO:0000256" key="5">
    <source>
        <dbReference type="ARBA" id="ARBA00023004"/>
    </source>
</evidence>
<evidence type="ECO:0000256" key="6">
    <source>
        <dbReference type="ARBA" id="ARBA00023014"/>
    </source>
</evidence>
<organism evidence="9 10">
    <name type="scientific">Krasilnikovia cinnamomea</name>
    <dbReference type="NCBI Taxonomy" id="349313"/>
    <lineage>
        <taxon>Bacteria</taxon>
        <taxon>Bacillati</taxon>
        <taxon>Actinomycetota</taxon>
        <taxon>Actinomycetes</taxon>
        <taxon>Micromonosporales</taxon>
        <taxon>Micromonosporaceae</taxon>
        <taxon>Krasilnikovia</taxon>
    </lineage>
</organism>
<dbReference type="PANTHER" id="PTHR43545">
    <property type="entry name" value="FORMATE DEHYDROGENASE, NITRATE-INDUCIBLE, IRON-SULFUR SUBUNIT"/>
    <property type="match status" value="1"/>
</dbReference>
<dbReference type="PIRSF" id="PIRSF036298">
    <property type="entry name" value="FDH_4Fe4S"/>
    <property type="match status" value="1"/>
</dbReference>
<dbReference type="SUPFAM" id="SSF54862">
    <property type="entry name" value="4Fe-4S ferredoxins"/>
    <property type="match status" value="1"/>
</dbReference>
<evidence type="ECO:0000313" key="9">
    <source>
        <dbReference type="EMBL" id="RZU54406.1"/>
    </source>
</evidence>
<dbReference type="GO" id="GO:0046872">
    <property type="term" value="F:metal ion binding"/>
    <property type="evidence" value="ECO:0007669"/>
    <property type="project" value="UniProtKB-KW"/>
</dbReference>
<evidence type="ECO:0000313" key="10">
    <source>
        <dbReference type="Proteomes" id="UP000292564"/>
    </source>
</evidence>
<dbReference type="GO" id="GO:0015944">
    <property type="term" value="P:formate oxidation"/>
    <property type="evidence" value="ECO:0007669"/>
    <property type="project" value="InterPro"/>
</dbReference>